<dbReference type="InterPro" id="IPR001544">
    <property type="entry name" value="Aminotrans_IV"/>
</dbReference>
<evidence type="ECO:0000313" key="17">
    <source>
        <dbReference type="Proteomes" id="UP000278222"/>
    </source>
</evidence>
<dbReference type="EC" id="2.6.1.42" evidence="7"/>
<evidence type="ECO:0000256" key="12">
    <source>
        <dbReference type="ARBA" id="ARBA00048798"/>
    </source>
</evidence>
<dbReference type="RefSeq" id="WP_123695597.1">
    <property type="nucleotide sequence ID" value="NZ_AP019700.1"/>
</dbReference>
<evidence type="ECO:0000256" key="3">
    <source>
        <dbReference type="ARBA" id="ARBA00004824"/>
    </source>
</evidence>
<name>A0A3N1KP15_9PROT</name>
<evidence type="ECO:0000256" key="14">
    <source>
        <dbReference type="RuleBase" id="RU004106"/>
    </source>
</evidence>
<keyword evidence="16" id="KW-0032">Aminotransferase</keyword>
<keyword evidence="9 15" id="KW-0663">Pyridoxal phosphate</keyword>
<comment type="catalytic activity">
    <reaction evidence="12">
        <text>L-isoleucine + 2-oxoglutarate = (S)-3-methyl-2-oxopentanoate + L-glutamate</text>
        <dbReference type="Rhea" id="RHEA:24801"/>
        <dbReference type="ChEBI" id="CHEBI:16810"/>
        <dbReference type="ChEBI" id="CHEBI:29985"/>
        <dbReference type="ChEBI" id="CHEBI:35146"/>
        <dbReference type="ChEBI" id="CHEBI:58045"/>
        <dbReference type="EC" id="2.6.1.42"/>
    </reaction>
</comment>
<dbReference type="Gene3D" id="3.30.470.10">
    <property type="match status" value="1"/>
</dbReference>
<evidence type="ECO:0000256" key="13">
    <source>
        <dbReference type="ARBA" id="ARBA00049229"/>
    </source>
</evidence>
<dbReference type="PROSITE" id="PS00770">
    <property type="entry name" value="AA_TRANSFER_CLASS_4"/>
    <property type="match status" value="1"/>
</dbReference>
<keyword evidence="10" id="KW-0028">Amino-acid biosynthesis</keyword>
<protein>
    <recommendedName>
        <fullName evidence="8">Probable branched-chain-amino-acid aminotransferase</fullName>
        <ecNumber evidence="7">2.6.1.42</ecNumber>
    </recommendedName>
</protein>
<gene>
    <name evidence="16" type="ORF">EDC65_5422</name>
</gene>
<dbReference type="InterPro" id="IPR018300">
    <property type="entry name" value="Aminotrans_IV_CS"/>
</dbReference>
<dbReference type="FunFam" id="3.20.10.10:FF:000002">
    <property type="entry name" value="D-alanine aminotransferase"/>
    <property type="match status" value="1"/>
</dbReference>
<comment type="pathway">
    <text evidence="4">Amino-acid biosynthesis; L-valine biosynthesis; L-valine from pyruvate: step 4/4.</text>
</comment>
<evidence type="ECO:0000256" key="8">
    <source>
        <dbReference type="ARBA" id="ARBA00014472"/>
    </source>
</evidence>
<evidence type="ECO:0000256" key="1">
    <source>
        <dbReference type="ARBA" id="ARBA00001933"/>
    </source>
</evidence>
<evidence type="ECO:0000256" key="2">
    <source>
        <dbReference type="ARBA" id="ARBA00003109"/>
    </source>
</evidence>
<evidence type="ECO:0000256" key="15">
    <source>
        <dbReference type="RuleBase" id="RU004516"/>
    </source>
</evidence>
<dbReference type="AlphaFoldDB" id="A0A3N1KP15"/>
<dbReference type="GO" id="GO:0005829">
    <property type="term" value="C:cytosol"/>
    <property type="evidence" value="ECO:0007669"/>
    <property type="project" value="TreeGrafter"/>
</dbReference>
<dbReference type="InterPro" id="IPR043132">
    <property type="entry name" value="BCAT-like_C"/>
</dbReference>
<evidence type="ECO:0000313" key="16">
    <source>
        <dbReference type="EMBL" id="ROP81087.1"/>
    </source>
</evidence>
<evidence type="ECO:0000256" key="9">
    <source>
        <dbReference type="ARBA" id="ARBA00022898"/>
    </source>
</evidence>
<accession>A0A3N1KP15</accession>
<dbReference type="GO" id="GO:0009082">
    <property type="term" value="P:branched-chain amino acid biosynthetic process"/>
    <property type="evidence" value="ECO:0007669"/>
    <property type="project" value="UniProtKB-KW"/>
</dbReference>
<keyword evidence="16" id="KW-0808">Transferase</keyword>
<evidence type="ECO:0000256" key="11">
    <source>
        <dbReference type="ARBA" id="ARBA00048212"/>
    </source>
</evidence>
<evidence type="ECO:0000256" key="5">
    <source>
        <dbReference type="ARBA" id="ARBA00005072"/>
    </source>
</evidence>
<dbReference type="InterPro" id="IPR043131">
    <property type="entry name" value="BCAT-like_N"/>
</dbReference>
<keyword evidence="10" id="KW-0100">Branched-chain amino acid biosynthesis</keyword>
<comment type="caution">
    <text evidence="16">The sequence shown here is derived from an EMBL/GenBank/DDBJ whole genome shotgun (WGS) entry which is preliminary data.</text>
</comment>
<proteinExistence type="inferred from homology"/>
<dbReference type="EMBL" id="RJKX01000019">
    <property type="protein sequence ID" value="ROP81087.1"/>
    <property type="molecule type" value="Genomic_DNA"/>
</dbReference>
<dbReference type="GO" id="GO:0004084">
    <property type="term" value="F:branched-chain-amino-acid transaminase activity"/>
    <property type="evidence" value="ECO:0007669"/>
    <property type="project" value="UniProtKB-EC"/>
</dbReference>
<comment type="pathway">
    <text evidence="3">Amino-acid biosynthesis; L-isoleucine biosynthesis; L-isoleucine from 2-oxobutanoate: step 4/4.</text>
</comment>
<comment type="cofactor">
    <cofactor evidence="1 15">
        <name>pyridoxal 5'-phosphate</name>
        <dbReference type="ChEBI" id="CHEBI:597326"/>
    </cofactor>
</comment>
<dbReference type="Pfam" id="PF01063">
    <property type="entry name" value="Aminotran_4"/>
    <property type="match status" value="1"/>
</dbReference>
<dbReference type="NCBIfam" id="NF009896">
    <property type="entry name" value="PRK13356.1"/>
    <property type="match status" value="1"/>
</dbReference>
<dbReference type="PANTHER" id="PTHR42743:SF11">
    <property type="entry name" value="AMINODEOXYCHORISMATE LYASE"/>
    <property type="match status" value="1"/>
</dbReference>
<keyword evidence="17" id="KW-1185">Reference proteome</keyword>
<reference evidence="16 17" key="1">
    <citation type="submission" date="2018-11" db="EMBL/GenBank/DDBJ databases">
        <title>Genomic Encyclopedia of Type Strains, Phase IV (KMG-IV): sequencing the most valuable type-strain genomes for metagenomic binning, comparative biology and taxonomic classification.</title>
        <authorList>
            <person name="Goeker M."/>
        </authorList>
    </citation>
    <scope>NUCLEOTIDE SEQUENCE [LARGE SCALE GENOMIC DNA]</scope>
    <source>
        <strain evidence="16 17">DSM 5900</strain>
    </source>
</reference>
<comment type="pathway">
    <text evidence="5">Amino-acid biosynthesis; L-leucine biosynthesis; L-leucine from 3-methyl-2-oxobutanoate: step 4/4.</text>
</comment>
<comment type="similarity">
    <text evidence="6 14">Belongs to the class-IV pyridoxal-phosphate-dependent aminotransferase family.</text>
</comment>
<evidence type="ECO:0000256" key="6">
    <source>
        <dbReference type="ARBA" id="ARBA00009320"/>
    </source>
</evidence>
<dbReference type="Proteomes" id="UP000278222">
    <property type="component" value="Unassembled WGS sequence"/>
</dbReference>
<comment type="catalytic activity">
    <reaction evidence="11">
        <text>L-valine + 2-oxoglutarate = 3-methyl-2-oxobutanoate + L-glutamate</text>
        <dbReference type="Rhea" id="RHEA:24813"/>
        <dbReference type="ChEBI" id="CHEBI:11851"/>
        <dbReference type="ChEBI" id="CHEBI:16810"/>
        <dbReference type="ChEBI" id="CHEBI:29985"/>
        <dbReference type="ChEBI" id="CHEBI:57762"/>
        <dbReference type="EC" id="2.6.1.42"/>
    </reaction>
</comment>
<comment type="function">
    <text evidence="2">Acts on leucine, isoleucine and valine.</text>
</comment>
<dbReference type="Gene3D" id="3.20.10.10">
    <property type="entry name" value="D-amino Acid Aminotransferase, subunit A, domain 2"/>
    <property type="match status" value="1"/>
</dbReference>
<evidence type="ECO:0000256" key="7">
    <source>
        <dbReference type="ARBA" id="ARBA00013053"/>
    </source>
</evidence>
<organism evidence="16 17">
    <name type="scientific">Stella humosa</name>
    <dbReference type="NCBI Taxonomy" id="94"/>
    <lineage>
        <taxon>Bacteria</taxon>
        <taxon>Pseudomonadati</taxon>
        <taxon>Pseudomonadota</taxon>
        <taxon>Alphaproteobacteria</taxon>
        <taxon>Rhodospirillales</taxon>
        <taxon>Stellaceae</taxon>
        <taxon>Stella</taxon>
    </lineage>
</organism>
<comment type="catalytic activity">
    <reaction evidence="13">
        <text>L-leucine + 2-oxoglutarate = 4-methyl-2-oxopentanoate + L-glutamate</text>
        <dbReference type="Rhea" id="RHEA:18321"/>
        <dbReference type="ChEBI" id="CHEBI:16810"/>
        <dbReference type="ChEBI" id="CHEBI:17865"/>
        <dbReference type="ChEBI" id="CHEBI:29985"/>
        <dbReference type="ChEBI" id="CHEBI:57427"/>
        <dbReference type="EC" id="2.6.1.42"/>
    </reaction>
</comment>
<dbReference type="SUPFAM" id="SSF56752">
    <property type="entry name" value="D-aminoacid aminotransferase-like PLP-dependent enzymes"/>
    <property type="match status" value="1"/>
</dbReference>
<evidence type="ECO:0000256" key="4">
    <source>
        <dbReference type="ARBA" id="ARBA00004931"/>
    </source>
</evidence>
<dbReference type="InterPro" id="IPR050571">
    <property type="entry name" value="Class-IV_PLP-Dep_Aminotrnsfr"/>
</dbReference>
<dbReference type="PANTHER" id="PTHR42743">
    <property type="entry name" value="AMINO-ACID AMINOTRANSFERASE"/>
    <property type="match status" value="1"/>
</dbReference>
<dbReference type="InterPro" id="IPR036038">
    <property type="entry name" value="Aminotransferase-like"/>
</dbReference>
<dbReference type="GO" id="GO:0008652">
    <property type="term" value="P:amino acid biosynthetic process"/>
    <property type="evidence" value="ECO:0007669"/>
    <property type="project" value="UniProtKB-ARBA"/>
</dbReference>
<dbReference type="OrthoDB" id="21319at2"/>
<evidence type="ECO:0000256" key="10">
    <source>
        <dbReference type="ARBA" id="ARBA00023304"/>
    </source>
</evidence>
<sequence>MAAWTYFEGEWHEGNPKIMGPLTQAAWLCCTVFDGARAFEGRAPDLGLHCQRVVRSARTLGMKPMLAPPEIEALARQGIARFGETAELYIRPMFWAENGGVEPDPDSTQFALAVYESPMPKPTGFSAALSRFRRPSPEIAPTDAKAGCLYPNSARAQAEVRARGFDAAVMLDMHGNVAEFASSNLFIAREGEVHTPVVNGTFLAGITRARVIDLLRGAGVTVHERTITYPEVMTADEVFSTGNYAKVVPVTRIEDRQLQPGPFYRQARELYWDFTHEDASPALRAAS</sequence>